<keyword evidence="3" id="KW-0285">Flavoprotein</keyword>
<evidence type="ECO:0000256" key="1">
    <source>
        <dbReference type="ARBA" id="ARBA00001974"/>
    </source>
</evidence>
<evidence type="ECO:0000313" key="8">
    <source>
        <dbReference type="EMBL" id="RAK67526.1"/>
    </source>
</evidence>
<dbReference type="PANTHER" id="PTHR43098:SF3">
    <property type="entry name" value="L-ORNITHINE N(5)-MONOOXYGENASE-RELATED"/>
    <property type="match status" value="1"/>
</dbReference>
<dbReference type="OrthoDB" id="312624at2"/>
<dbReference type="Pfam" id="PF00743">
    <property type="entry name" value="FMO-like"/>
    <property type="match status" value="1"/>
</dbReference>
<evidence type="ECO:0000256" key="7">
    <source>
        <dbReference type="ARBA" id="ARBA00023033"/>
    </source>
</evidence>
<dbReference type="InterPro" id="IPR050775">
    <property type="entry name" value="FAD-binding_Monooxygenases"/>
</dbReference>
<dbReference type="AlphaFoldDB" id="A0A328BNF5"/>
<dbReference type="PANTHER" id="PTHR43098">
    <property type="entry name" value="L-ORNITHINE N(5)-MONOOXYGENASE-RELATED"/>
    <property type="match status" value="1"/>
</dbReference>
<dbReference type="GO" id="GO:0050661">
    <property type="term" value="F:NADP binding"/>
    <property type="evidence" value="ECO:0007669"/>
    <property type="project" value="InterPro"/>
</dbReference>
<dbReference type="EMBL" id="QFYS01000002">
    <property type="protein sequence ID" value="RAK67526.1"/>
    <property type="molecule type" value="Genomic_DNA"/>
</dbReference>
<organism evidence="8 9">
    <name type="scientific">Phenylobacterium kunshanense</name>
    <dbReference type="NCBI Taxonomy" id="1445034"/>
    <lineage>
        <taxon>Bacteria</taxon>
        <taxon>Pseudomonadati</taxon>
        <taxon>Pseudomonadota</taxon>
        <taxon>Alphaproteobacteria</taxon>
        <taxon>Caulobacterales</taxon>
        <taxon>Caulobacteraceae</taxon>
        <taxon>Phenylobacterium</taxon>
    </lineage>
</organism>
<comment type="caution">
    <text evidence="8">The sequence shown here is derived from an EMBL/GenBank/DDBJ whole genome shotgun (WGS) entry which is preliminary data.</text>
</comment>
<keyword evidence="5" id="KW-0521">NADP</keyword>
<comment type="cofactor">
    <cofactor evidence="1">
        <name>FAD</name>
        <dbReference type="ChEBI" id="CHEBI:57692"/>
    </cofactor>
</comment>
<evidence type="ECO:0000256" key="4">
    <source>
        <dbReference type="ARBA" id="ARBA00022827"/>
    </source>
</evidence>
<protein>
    <submittedName>
        <fullName evidence="8">Cyclohexanone monooxygenase</fullName>
    </submittedName>
</protein>
<sequence length="540" mass="60119">MCEGQPKREPERVDAVVVGAGLNGIYQLYSLVERGLSVRTFEAGEGVGGVWYWNRYPGARCDSHFPFYQYWFSQALWDEADWKERFPGQADIEAYLNRVCDKFDLKRHITFGALVTEARFDEETGRWLVTTDRGDRVSAQFLVLSTGGLSVAAKPPFEGAERFKGLSCHTSRWPREGVDMKGKRVGVVGTAATGIQVIQTIAPEVERLVVFQRTPNYAISMRNDRIGPDDLAQMRAAYPELLAGVRQSEGGFVYGGPPPPNFADLTPAERTAHLERIWAEGNLRLWGGSFADAGDNPEASEFVSDFVRGKIREKVKDPAVAEKLIPRDHAFASRRVPLENGYFEAFNRDNVELVDLREDPIVSIDETGVNTASGRHHDLDVIVYATGFEAGVGAIRRIDIRGRGGVSLREQWDKAVTTTVGMQVHGFPNLFMTMAPFAPASALCNIPVCSDQQVQWITDTIAFVRDQGLRSIEPKAETEAAWMAHHQEVSEPTLIGRNRQSWYRLPTGNRELIAYLGGLNQYRATCEGYRASGYAGFALT</sequence>
<proteinExistence type="inferred from homology"/>
<dbReference type="GO" id="GO:0004499">
    <property type="term" value="F:N,N-dimethylaniline monooxygenase activity"/>
    <property type="evidence" value="ECO:0007669"/>
    <property type="project" value="InterPro"/>
</dbReference>
<gene>
    <name evidence="8" type="ORF">DJ019_06355</name>
</gene>
<comment type="similarity">
    <text evidence="2">Belongs to the FAD-binding monooxygenase family.</text>
</comment>
<dbReference type="InterPro" id="IPR020946">
    <property type="entry name" value="Flavin_mOase-like"/>
</dbReference>
<keyword evidence="7 8" id="KW-0503">Monooxygenase</keyword>
<reference evidence="8 9" key="1">
    <citation type="submission" date="2018-05" db="EMBL/GenBank/DDBJ databases">
        <authorList>
            <person name="Lanie J.A."/>
            <person name="Ng W.-L."/>
            <person name="Kazmierczak K.M."/>
            <person name="Andrzejewski T.M."/>
            <person name="Davidsen T.M."/>
            <person name="Wayne K.J."/>
            <person name="Tettelin H."/>
            <person name="Glass J.I."/>
            <person name="Rusch D."/>
            <person name="Podicherti R."/>
            <person name="Tsui H.-C.T."/>
            <person name="Winkler M.E."/>
        </authorList>
    </citation>
    <scope>NUCLEOTIDE SEQUENCE [LARGE SCALE GENOMIC DNA]</scope>
    <source>
        <strain evidence="8 9">BUT-10</strain>
    </source>
</reference>
<name>A0A328BNF5_9CAUL</name>
<dbReference type="InterPro" id="IPR036188">
    <property type="entry name" value="FAD/NAD-bd_sf"/>
</dbReference>
<dbReference type="Proteomes" id="UP000249524">
    <property type="component" value="Unassembled WGS sequence"/>
</dbReference>
<keyword evidence="4" id="KW-0274">FAD</keyword>
<dbReference type="RefSeq" id="WP_111275136.1">
    <property type="nucleotide sequence ID" value="NZ_QFYS01000002.1"/>
</dbReference>
<dbReference type="SUPFAM" id="SSF51905">
    <property type="entry name" value="FAD/NAD(P)-binding domain"/>
    <property type="match status" value="1"/>
</dbReference>
<evidence type="ECO:0000256" key="5">
    <source>
        <dbReference type="ARBA" id="ARBA00022857"/>
    </source>
</evidence>
<evidence type="ECO:0000256" key="2">
    <source>
        <dbReference type="ARBA" id="ARBA00010139"/>
    </source>
</evidence>
<keyword evidence="9" id="KW-1185">Reference proteome</keyword>
<accession>A0A328BNF5</accession>
<evidence type="ECO:0000256" key="6">
    <source>
        <dbReference type="ARBA" id="ARBA00023002"/>
    </source>
</evidence>
<evidence type="ECO:0000256" key="3">
    <source>
        <dbReference type="ARBA" id="ARBA00022630"/>
    </source>
</evidence>
<evidence type="ECO:0000313" key="9">
    <source>
        <dbReference type="Proteomes" id="UP000249524"/>
    </source>
</evidence>
<keyword evidence="6" id="KW-0560">Oxidoreductase</keyword>
<dbReference type="GO" id="GO:0050660">
    <property type="term" value="F:flavin adenine dinucleotide binding"/>
    <property type="evidence" value="ECO:0007669"/>
    <property type="project" value="InterPro"/>
</dbReference>
<dbReference type="Gene3D" id="3.50.50.60">
    <property type="entry name" value="FAD/NAD(P)-binding domain"/>
    <property type="match status" value="2"/>
</dbReference>